<dbReference type="InterPro" id="IPR000477">
    <property type="entry name" value="RT_dom"/>
</dbReference>
<protein>
    <submittedName>
        <fullName evidence="2">Non-LTR retrotransposon transposase</fullName>
    </submittedName>
</protein>
<evidence type="ECO:0000313" key="2">
    <source>
        <dbReference type="EMBL" id="MCH81009.1"/>
    </source>
</evidence>
<dbReference type="Proteomes" id="UP000265520">
    <property type="component" value="Unassembled WGS sequence"/>
</dbReference>
<keyword evidence="3" id="KW-1185">Reference proteome</keyword>
<comment type="caution">
    <text evidence="2">The sequence shown here is derived from an EMBL/GenBank/DDBJ whole genome shotgun (WGS) entry which is preliminary data.</text>
</comment>
<dbReference type="PANTHER" id="PTHR33116">
    <property type="entry name" value="REVERSE TRANSCRIPTASE ZINC-BINDING DOMAIN-CONTAINING PROTEIN-RELATED-RELATED"/>
    <property type="match status" value="1"/>
</dbReference>
<evidence type="ECO:0000259" key="1">
    <source>
        <dbReference type="PROSITE" id="PS50878"/>
    </source>
</evidence>
<proteinExistence type="predicted"/>
<sequence length="198" mass="22737">WNGARLEMFKPQRGIRQGDPISPYLFVLCMDKLLHLIIHAVDEGKWKGIKAGRNGPMVSHLMFADDLLLFGEASENQTRCVMDILQQFCCMSGQQVSQEKTSVPLHGRAPKRSDFQYILDQVSAKLSTWKAKQLSFSGRVTLAKSVIEAIRIYPMMSLRIPKSCLEEIQRLQRQFIWGDTDQKRRYHAVGWDKVTVPK</sequence>
<dbReference type="Pfam" id="PF00078">
    <property type="entry name" value="RVT_1"/>
    <property type="match status" value="1"/>
</dbReference>
<dbReference type="PROSITE" id="PS50878">
    <property type="entry name" value="RT_POL"/>
    <property type="match status" value="1"/>
</dbReference>
<organism evidence="2 3">
    <name type="scientific">Trifolium medium</name>
    <dbReference type="NCBI Taxonomy" id="97028"/>
    <lineage>
        <taxon>Eukaryota</taxon>
        <taxon>Viridiplantae</taxon>
        <taxon>Streptophyta</taxon>
        <taxon>Embryophyta</taxon>
        <taxon>Tracheophyta</taxon>
        <taxon>Spermatophyta</taxon>
        <taxon>Magnoliopsida</taxon>
        <taxon>eudicotyledons</taxon>
        <taxon>Gunneridae</taxon>
        <taxon>Pentapetalae</taxon>
        <taxon>rosids</taxon>
        <taxon>fabids</taxon>
        <taxon>Fabales</taxon>
        <taxon>Fabaceae</taxon>
        <taxon>Papilionoideae</taxon>
        <taxon>50 kb inversion clade</taxon>
        <taxon>NPAAA clade</taxon>
        <taxon>Hologalegina</taxon>
        <taxon>IRL clade</taxon>
        <taxon>Trifolieae</taxon>
        <taxon>Trifolium</taxon>
    </lineage>
</organism>
<gene>
    <name evidence="2" type="ORF">A2U01_0001787</name>
</gene>
<feature type="domain" description="Reverse transcriptase" evidence="1">
    <location>
        <begin position="1"/>
        <end position="141"/>
    </location>
</feature>
<feature type="non-terminal residue" evidence="2">
    <location>
        <position position="1"/>
    </location>
</feature>
<accession>A0A392M191</accession>
<name>A0A392M191_9FABA</name>
<dbReference type="AlphaFoldDB" id="A0A392M191"/>
<dbReference type="SUPFAM" id="SSF56672">
    <property type="entry name" value="DNA/RNA polymerases"/>
    <property type="match status" value="1"/>
</dbReference>
<dbReference type="PANTHER" id="PTHR33116:SF70">
    <property type="entry name" value="NON-LTR RETROELEMENT REVERSE TRANSCRIPTASE-LIKE PROTEIN"/>
    <property type="match status" value="1"/>
</dbReference>
<evidence type="ECO:0000313" key="3">
    <source>
        <dbReference type="Proteomes" id="UP000265520"/>
    </source>
</evidence>
<dbReference type="EMBL" id="LXQA010001761">
    <property type="protein sequence ID" value="MCH81009.1"/>
    <property type="molecule type" value="Genomic_DNA"/>
</dbReference>
<dbReference type="InterPro" id="IPR043502">
    <property type="entry name" value="DNA/RNA_pol_sf"/>
</dbReference>
<reference evidence="2 3" key="1">
    <citation type="journal article" date="2018" name="Front. Plant Sci.">
        <title>Red Clover (Trifolium pratense) and Zigzag Clover (T. medium) - A Picture of Genomic Similarities and Differences.</title>
        <authorList>
            <person name="Dluhosova J."/>
            <person name="Istvanek J."/>
            <person name="Nedelnik J."/>
            <person name="Repkova J."/>
        </authorList>
    </citation>
    <scope>NUCLEOTIDE SEQUENCE [LARGE SCALE GENOMIC DNA]</scope>
    <source>
        <strain evidence="3">cv. 10/8</strain>
        <tissue evidence="2">Leaf</tissue>
    </source>
</reference>